<dbReference type="OrthoDB" id="60637at2157"/>
<sequence>MGFGDDYVINPLKYTISNIKALLIYTVLGFIPLALLLVVVLTTGISLISQYGSSLDNMTPETIIMLLTTAGIGFLIWLVVSILISLATNGYIVKLVKTTVEGEQQLPEWEEWGDLLTKGLIFVIGSFLVAVAFSIISAILGFPFDYLRIPAIAGLISIIVSIFQMLYTPLAASNYAYTEQFAAFFRVKEITEMMSLKWLAVLIVVVIVSIIMMIPTFALVAGFVISLIGGSYEMSAIVGMLAAIMAAFTSSIVSFYGYRCYATYYKSVIGNPIGRMVFNKVGHTDMDESTKDMD</sequence>
<gene>
    <name evidence="2" type="ORF">J3E07_000207</name>
</gene>
<dbReference type="Pfam" id="PF13197">
    <property type="entry name" value="DUF4013"/>
    <property type="match status" value="1"/>
</dbReference>
<dbReference type="EMBL" id="JAGGMV010000001">
    <property type="protein sequence ID" value="MBP2200809.1"/>
    <property type="molecule type" value="Genomic_DNA"/>
</dbReference>
<name>A0A8J7RM83_METVO</name>
<accession>A0A8J7RM83</accession>
<proteinExistence type="predicted"/>
<keyword evidence="1" id="KW-0472">Membrane</keyword>
<keyword evidence="1" id="KW-1133">Transmembrane helix</keyword>
<feature type="transmembrane region" description="Helical" evidence="1">
    <location>
        <begin position="234"/>
        <end position="258"/>
    </location>
</feature>
<feature type="transmembrane region" description="Helical" evidence="1">
    <location>
        <begin position="152"/>
        <end position="177"/>
    </location>
</feature>
<evidence type="ECO:0000256" key="1">
    <source>
        <dbReference type="SAM" id="Phobius"/>
    </source>
</evidence>
<evidence type="ECO:0000313" key="2">
    <source>
        <dbReference type="EMBL" id="MBP2200809.1"/>
    </source>
</evidence>
<comment type="caution">
    <text evidence="2">The sequence shown here is derived from an EMBL/GenBank/DDBJ whole genome shotgun (WGS) entry which is preliminary data.</text>
</comment>
<keyword evidence="1" id="KW-0812">Transmembrane</keyword>
<organism evidence="2 3">
    <name type="scientific">Methanococcus voltae</name>
    <dbReference type="NCBI Taxonomy" id="2188"/>
    <lineage>
        <taxon>Archaea</taxon>
        <taxon>Methanobacteriati</taxon>
        <taxon>Methanobacteriota</taxon>
        <taxon>Methanomada group</taxon>
        <taxon>Methanococci</taxon>
        <taxon>Methanococcales</taxon>
        <taxon>Methanococcaceae</taxon>
        <taxon>Methanococcus</taxon>
    </lineage>
</organism>
<protein>
    <submittedName>
        <fullName evidence="2">Uncharacterized protein</fullName>
    </submittedName>
</protein>
<feature type="transmembrane region" description="Helical" evidence="1">
    <location>
        <begin position="198"/>
        <end position="228"/>
    </location>
</feature>
<reference evidence="2" key="1">
    <citation type="submission" date="2021-03" db="EMBL/GenBank/DDBJ databases">
        <title>Genomic Encyclopedia of Type Strains, Phase IV (KMG-V): Genome sequencing to study the core and pangenomes of soil and plant-associated prokaryotes.</title>
        <authorList>
            <person name="Whitman W."/>
        </authorList>
    </citation>
    <scope>NUCLEOTIDE SEQUENCE</scope>
    <source>
        <strain evidence="2">C4</strain>
    </source>
</reference>
<dbReference type="Proteomes" id="UP000740329">
    <property type="component" value="Unassembled WGS sequence"/>
</dbReference>
<feature type="transmembrane region" description="Helical" evidence="1">
    <location>
        <begin position="63"/>
        <end position="87"/>
    </location>
</feature>
<feature type="transmembrane region" description="Helical" evidence="1">
    <location>
        <begin position="120"/>
        <end position="140"/>
    </location>
</feature>
<dbReference type="RefSeq" id="WP_209590181.1">
    <property type="nucleotide sequence ID" value="NZ_JAGGMU010000001.1"/>
</dbReference>
<feature type="transmembrane region" description="Helical" evidence="1">
    <location>
        <begin position="22"/>
        <end position="51"/>
    </location>
</feature>
<evidence type="ECO:0000313" key="3">
    <source>
        <dbReference type="Proteomes" id="UP000740329"/>
    </source>
</evidence>
<dbReference type="InterPro" id="IPR025098">
    <property type="entry name" value="DUF4013"/>
</dbReference>
<dbReference type="AlphaFoldDB" id="A0A8J7RM83"/>